<evidence type="ECO:0000256" key="3">
    <source>
        <dbReference type="SAM" id="SignalP"/>
    </source>
</evidence>
<dbReference type="InterPro" id="IPR001568">
    <property type="entry name" value="RNase_T2-like"/>
</dbReference>
<dbReference type="RefSeq" id="WP_175276294.1">
    <property type="nucleotide sequence ID" value="NZ_CP054836.1"/>
</dbReference>
<dbReference type="Pfam" id="PF00445">
    <property type="entry name" value="Ribonuclease_T2"/>
    <property type="match status" value="1"/>
</dbReference>
<dbReference type="CDD" id="cd01062">
    <property type="entry name" value="RNase_T2_prok"/>
    <property type="match status" value="1"/>
</dbReference>
<organism evidence="4 5">
    <name type="scientific">Oricola thermophila</name>
    <dbReference type="NCBI Taxonomy" id="2742145"/>
    <lineage>
        <taxon>Bacteria</taxon>
        <taxon>Pseudomonadati</taxon>
        <taxon>Pseudomonadota</taxon>
        <taxon>Alphaproteobacteria</taxon>
        <taxon>Hyphomicrobiales</taxon>
        <taxon>Ahrensiaceae</taxon>
        <taxon>Oricola</taxon>
    </lineage>
</organism>
<evidence type="ECO:0000256" key="2">
    <source>
        <dbReference type="RuleBase" id="RU004328"/>
    </source>
</evidence>
<dbReference type="EMBL" id="CP054836">
    <property type="protein sequence ID" value="QKV18400.1"/>
    <property type="molecule type" value="Genomic_DNA"/>
</dbReference>
<dbReference type="Gene3D" id="3.90.730.10">
    <property type="entry name" value="Ribonuclease T2-like"/>
    <property type="match status" value="1"/>
</dbReference>
<feature type="chain" id="PRO_5026779456" evidence="3">
    <location>
        <begin position="27"/>
        <end position="228"/>
    </location>
</feature>
<evidence type="ECO:0000313" key="4">
    <source>
        <dbReference type="EMBL" id="QKV18400.1"/>
    </source>
</evidence>
<dbReference type="InterPro" id="IPR033130">
    <property type="entry name" value="RNase_T2_His_AS_2"/>
</dbReference>
<evidence type="ECO:0000256" key="1">
    <source>
        <dbReference type="ARBA" id="ARBA00007469"/>
    </source>
</evidence>
<dbReference type="PROSITE" id="PS00530">
    <property type="entry name" value="RNASE_T2_1"/>
    <property type="match status" value="1"/>
</dbReference>
<feature type="signal peptide" evidence="3">
    <location>
        <begin position="1"/>
        <end position="26"/>
    </location>
</feature>
<dbReference type="GO" id="GO:0006401">
    <property type="term" value="P:RNA catabolic process"/>
    <property type="evidence" value="ECO:0007669"/>
    <property type="project" value="UniProtKB-ARBA"/>
</dbReference>
<keyword evidence="3" id="KW-0732">Signal</keyword>
<dbReference type="KEGG" id="orm:HTY61_08005"/>
<dbReference type="SUPFAM" id="SSF55895">
    <property type="entry name" value="Ribonuclease Rh-like"/>
    <property type="match status" value="1"/>
</dbReference>
<proteinExistence type="inferred from homology"/>
<comment type="similarity">
    <text evidence="1 2">Belongs to the RNase T2 family.</text>
</comment>
<dbReference type="AlphaFoldDB" id="A0A6N1VBZ6"/>
<dbReference type="PANTHER" id="PTHR11240:SF22">
    <property type="entry name" value="RIBONUCLEASE T2"/>
    <property type="match status" value="1"/>
</dbReference>
<dbReference type="InterPro" id="IPR039378">
    <property type="entry name" value="RNase_T2_prok"/>
</dbReference>
<accession>A0A6N1VBZ6</accession>
<keyword evidence="5" id="KW-1185">Reference proteome</keyword>
<dbReference type="GO" id="GO:0033897">
    <property type="term" value="F:ribonuclease T2 activity"/>
    <property type="evidence" value="ECO:0007669"/>
    <property type="project" value="InterPro"/>
</dbReference>
<dbReference type="PROSITE" id="PS51257">
    <property type="entry name" value="PROKAR_LIPOPROTEIN"/>
    <property type="match status" value="1"/>
</dbReference>
<name>A0A6N1VBZ6_9HYPH</name>
<dbReference type="Proteomes" id="UP000509367">
    <property type="component" value="Chromosome"/>
</dbReference>
<reference evidence="4 5" key="1">
    <citation type="submission" date="2020-06" db="EMBL/GenBank/DDBJ databases">
        <title>Oricola thermophila sp. nov. isolated from a tidal sediments.</title>
        <authorList>
            <person name="Kwon K.K."/>
            <person name="Yang S.-H."/>
            <person name="Park M.-J."/>
        </authorList>
    </citation>
    <scope>NUCLEOTIDE SEQUENCE [LARGE SCALE GENOMIC DNA]</scope>
    <source>
        <strain evidence="4 5">MEBiC13590</strain>
    </source>
</reference>
<evidence type="ECO:0000313" key="5">
    <source>
        <dbReference type="Proteomes" id="UP000509367"/>
    </source>
</evidence>
<dbReference type="GO" id="GO:0003723">
    <property type="term" value="F:RNA binding"/>
    <property type="evidence" value="ECO:0007669"/>
    <property type="project" value="InterPro"/>
</dbReference>
<dbReference type="PROSITE" id="PS00531">
    <property type="entry name" value="RNASE_T2_2"/>
    <property type="match status" value="1"/>
</dbReference>
<dbReference type="InterPro" id="IPR018188">
    <property type="entry name" value="RNase_T2_His_AS_1"/>
</dbReference>
<dbReference type="PANTHER" id="PTHR11240">
    <property type="entry name" value="RIBONUCLEASE T2"/>
    <property type="match status" value="1"/>
</dbReference>
<protein>
    <submittedName>
        <fullName evidence="4">Ribonuclease T</fullName>
    </submittedName>
</protein>
<dbReference type="InterPro" id="IPR036430">
    <property type="entry name" value="RNase_T2-like_sf"/>
</dbReference>
<sequence>MRLPSAAALVAVAALTLAACRQESTAEESGRPEVPRASGFDFFVLALSWSPSYCASEGKHANRQQCGPDAPDYGFVVHGLWPQYESGYPSDCPTDHSLDVPRDLAGTMLDIMPSTGLIQHEWRKHGTCSGVSPQDYFTLTRLAFERVAIPGEYRGAEAIRPVDPDSVEAAFRAANPGLAADAIAVTCDRHYIRDVRICIKRDLSGFVACPQVDDDGCRRDTAVMPPVR</sequence>
<gene>
    <name evidence="4" type="ORF">HTY61_08005</name>
</gene>